<keyword evidence="2" id="KW-1133">Transmembrane helix</keyword>
<organism evidence="3 4">
    <name type="scientific">Gordonia westfalica</name>
    <dbReference type="NCBI Taxonomy" id="158898"/>
    <lineage>
        <taxon>Bacteria</taxon>
        <taxon>Bacillati</taxon>
        <taxon>Actinomycetota</taxon>
        <taxon>Actinomycetes</taxon>
        <taxon>Mycobacteriales</taxon>
        <taxon>Gordoniaceae</taxon>
        <taxon>Gordonia</taxon>
    </lineage>
</organism>
<feature type="transmembrane region" description="Helical" evidence="2">
    <location>
        <begin position="129"/>
        <end position="155"/>
    </location>
</feature>
<accession>A0A1H2LWN1</accession>
<dbReference type="AlphaFoldDB" id="A0A1H2LWN1"/>
<proteinExistence type="predicted"/>
<dbReference type="InterPro" id="IPR036259">
    <property type="entry name" value="MFS_trans_sf"/>
</dbReference>
<sequence>MDSGLATRTKYPGRVSTEKDRPEQDRQEIDVDPSVTPTQIKVAGAVTTVEGLLGVAVAVILVIRALAGHEETAISGYGTAIWFGIIGGGVLVGGVALLAGRRWGRSIAMVAQILLLPVAYYLYTSGWPVFSVPLALAAIAGLVMLFSPAAVRWLASDVGPDH</sequence>
<evidence type="ECO:0000313" key="3">
    <source>
        <dbReference type="EMBL" id="SDU85413.1"/>
    </source>
</evidence>
<feature type="transmembrane region" description="Helical" evidence="2">
    <location>
        <begin position="79"/>
        <end position="99"/>
    </location>
</feature>
<feature type="transmembrane region" description="Helical" evidence="2">
    <location>
        <begin position="106"/>
        <end position="123"/>
    </location>
</feature>
<feature type="compositionally biased region" description="Basic and acidic residues" evidence="1">
    <location>
        <begin position="16"/>
        <end position="29"/>
    </location>
</feature>
<name>A0A1H2LWN1_9ACTN</name>
<reference evidence="3 4" key="1">
    <citation type="submission" date="2016-10" db="EMBL/GenBank/DDBJ databases">
        <authorList>
            <person name="de Groot N.N."/>
        </authorList>
    </citation>
    <scope>NUCLEOTIDE SEQUENCE [LARGE SCALE GENOMIC DNA]</scope>
    <source>
        <strain evidence="3 4">DSM 44215</strain>
    </source>
</reference>
<gene>
    <name evidence="3" type="ORF">SAMN04488548_136973</name>
</gene>
<dbReference type="EMBL" id="FNLM01000036">
    <property type="protein sequence ID" value="SDU85413.1"/>
    <property type="molecule type" value="Genomic_DNA"/>
</dbReference>
<dbReference type="STRING" id="158898.SAMN04488548_136973"/>
<feature type="transmembrane region" description="Helical" evidence="2">
    <location>
        <begin position="42"/>
        <end position="67"/>
    </location>
</feature>
<evidence type="ECO:0000313" key="4">
    <source>
        <dbReference type="Proteomes" id="UP000183180"/>
    </source>
</evidence>
<dbReference type="SUPFAM" id="SSF103473">
    <property type="entry name" value="MFS general substrate transporter"/>
    <property type="match status" value="1"/>
</dbReference>
<protein>
    <recommendedName>
        <fullName evidence="5">Integral membrane protein</fullName>
    </recommendedName>
</protein>
<evidence type="ECO:0000256" key="1">
    <source>
        <dbReference type="SAM" id="MobiDB-lite"/>
    </source>
</evidence>
<keyword evidence="2" id="KW-0812">Transmembrane</keyword>
<evidence type="ECO:0008006" key="5">
    <source>
        <dbReference type="Google" id="ProtNLM"/>
    </source>
</evidence>
<dbReference type="Proteomes" id="UP000183180">
    <property type="component" value="Unassembled WGS sequence"/>
</dbReference>
<feature type="region of interest" description="Disordered" evidence="1">
    <location>
        <begin position="1"/>
        <end position="31"/>
    </location>
</feature>
<keyword evidence="2" id="KW-0472">Membrane</keyword>
<evidence type="ECO:0000256" key="2">
    <source>
        <dbReference type="SAM" id="Phobius"/>
    </source>
</evidence>